<evidence type="ECO:0000313" key="3">
    <source>
        <dbReference type="Proteomes" id="UP000323824"/>
    </source>
</evidence>
<dbReference type="GO" id="GO:0016491">
    <property type="term" value="F:oxidoreductase activity"/>
    <property type="evidence" value="ECO:0007669"/>
    <property type="project" value="InterPro"/>
</dbReference>
<dbReference type="PANTHER" id="PTHR33746">
    <property type="entry name" value="RUBRERYTHRIN"/>
    <property type="match status" value="1"/>
</dbReference>
<dbReference type="InterPro" id="IPR012347">
    <property type="entry name" value="Ferritin-like"/>
</dbReference>
<dbReference type="PANTHER" id="PTHR33746:SF4">
    <property type="entry name" value="RUBRERYTHRIN"/>
    <property type="match status" value="1"/>
</dbReference>
<name>A0A5C1QAN7_9SPIO</name>
<dbReference type="AlphaFoldDB" id="A0A5C1QAN7"/>
<organism evidence="2 3">
    <name type="scientific">Thiospirochaeta perfilievii</name>
    <dbReference type="NCBI Taxonomy" id="252967"/>
    <lineage>
        <taxon>Bacteria</taxon>
        <taxon>Pseudomonadati</taxon>
        <taxon>Spirochaetota</taxon>
        <taxon>Spirochaetia</taxon>
        <taxon>Spirochaetales</taxon>
        <taxon>Spirochaetaceae</taxon>
        <taxon>Thiospirochaeta</taxon>
    </lineage>
</organism>
<proteinExistence type="predicted"/>
<dbReference type="Gene3D" id="2.20.28.10">
    <property type="match status" value="1"/>
</dbReference>
<sequence>MIDRSNIVNSVKEALRTLIKGENDAVALYKQFFEQAKKENLHNIALLFEALVMAEKIHIKNHFSALDEEFIPEKSKNQSIGTTLENLNTALTGEVRENKELYPRLIKSIKKDINTQYGKVAKLSMMWAKNVEKEHAKLLKKAFKSLKKGNDIKLHSISICQVCGNIVVNKNSQKVCDVCGHDDIFFKSIYEDEN</sequence>
<dbReference type="SUPFAM" id="SSF47240">
    <property type="entry name" value="Ferritin-like"/>
    <property type="match status" value="1"/>
</dbReference>
<reference evidence="2 3" key="1">
    <citation type="submission" date="2019-02" db="EMBL/GenBank/DDBJ databases">
        <authorList>
            <person name="Fomenkov A."/>
            <person name="Dubinina G."/>
            <person name="Grabovich M."/>
            <person name="Vincze T."/>
            <person name="Roberts R.J."/>
        </authorList>
    </citation>
    <scope>NUCLEOTIDE SEQUENCE [LARGE SCALE GENOMIC DNA]</scope>
    <source>
        <strain evidence="2 3">P</strain>
    </source>
</reference>
<dbReference type="Proteomes" id="UP000323824">
    <property type="component" value="Chromosome"/>
</dbReference>
<dbReference type="InterPro" id="IPR009040">
    <property type="entry name" value="Ferritin-like_diiron"/>
</dbReference>
<dbReference type="InterPro" id="IPR052753">
    <property type="entry name" value="Rbr2/Nigerythrin"/>
</dbReference>
<dbReference type="GO" id="GO:0046872">
    <property type="term" value="F:metal ion binding"/>
    <property type="evidence" value="ECO:0007669"/>
    <property type="project" value="InterPro"/>
</dbReference>
<feature type="domain" description="Ferritin-like diiron" evidence="1">
    <location>
        <begin position="5"/>
        <end position="150"/>
    </location>
</feature>
<evidence type="ECO:0000259" key="1">
    <source>
        <dbReference type="PROSITE" id="PS50905"/>
    </source>
</evidence>
<dbReference type="InterPro" id="IPR003251">
    <property type="entry name" value="Rr_diiron-bd_dom"/>
</dbReference>
<dbReference type="InterPro" id="IPR009078">
    <property type="entry name" value="Ferritin-like_SF"/>
</dbReference>
<dbReference type="Pfam" id="PF02915">
    <property type="entry name" value="Rubrerythrin"/>
    <property type="match status" value="1"/>
</dbReference>
<reference evidence="2 3" key="2">
    <citation type="submission" date="2019-09" db="EMBL/GenBank/DDBJ databases">
        <title>Complete Genome Sequence and Methylome Analysis of free living Spirochaetas.</title>
        <authorList>
            <person name="Leshcheva N."/>
            <person name="Mikheeva N."/>
        </authorList>
    </citation>
    <scope>NUCLEOTIDE SEQUENCE [LARGE SCALE GENOMIC DNA]</scope>
    <source>
        <strain evidence="2 3">P</strain>
    </source>
</reference>
<evidence type="ECO:0000313" key="2">
    <source>
        <dbReference type="EMBL" id="QEN03222.1"/>
    </source>
</evidence>
<protein>
    <submittedName>
        <fullName evidence="2">Rubrerythrin family protein</fullName>
    </submittedName>
</protein>
<dbReference type="EMBL" id="CP035807">
    <property type="protein sequence ID" value="QEN03222.1"/>
    <property type="molecule type" value="Genomic_DNA"/>
</dbReference>
<gene>
    <name evidence="2" type="ORF">EW093_00385</name>
</gene>
<dbReference type="OrthoDB" id="9799749at2"/>
<dbReference type="PROSITE" id="PS50905">
    <property type="entry name" value="FERRITIN_LIKE"/>
    <property type="match status" value="1"/>
</dbReference>
<dbReference type="CDD" id="cd01041">
    <property type="entry name" value="Rubrerythrin"/>
    <property type="match status" value="1"/>
</dbReference>
<dbReference type="Gene3D" id="1.20.1260.10">
    <property type="match status" value="1"/>
</dbReference>
<accession>A0A5C1QAN7</accession>
<keyword evidence="3" id="KW-1185">Reference proteome</keyword>
<dbReference type="KEGG" id="sper:EW093_00385"/>